<accession>A0ABS8K5E7</accession>
<comment type="caution">
    <text evidence="2">The sequence shown here is derived from an EMBL/GenBank/DDBJ whole genome shotgun (WGS) entry which is preliminary data.</text>
</comment>
<feature type="domain" description="HTH luxR-type" evidence="1">
    <location>
        <begin position="1"/>
        <end position="35"/>
    </location>
</feature>
<evidence type="ECO:0000313" key="2">
    <source>
        <dbReference type="EMBL" id="MCC8397376.1"/>
    </source>
</evidence>
<evidence type="ECO:0000313" key="3">
    <source>
        <dbReference type="Proteomes" id="UP001431019"/>
    </source>
</evidence>
<proteinExistence type="predicted"/>
<dbReference type="EMBL" id="JAJITD010000027">
    <property type="protein sequence ID" value="MCC8397376.1"/>
    <property type="molecule type" value="Genomic_DNA"/>
</dbReference>
<gene>
    <name evidence="2" type="ORF">LJ656_32970</name>
</gene>
<dbReference type="PROSITE" id="PS50043">
    <property type="entry name" value="HTH_LUXR_2"/>
    <property type="match status" value="1"/>
</dbReference>
<dbReference type="InterPro" id="IPR016032">
    <property type="entry name" value="Sig_transdc_resp-reg_C-effctor"/>
</dbReference>
<sequence>MGLSEKTVKTHITAIFKALDVRNRTQATTVAREAGLI</sequence>
<dbReference type="Pfam" id="PF00196">
    <property type="entry name" value="GerE"/>
    <property type="match status" value="1"/>
</dbReference>
<name>A0ABS8K5E7_9BURK</name>
<protein>
    <submittedName>
        <fullName evidence="2">LuxR C-terminal-related transcriptional regulator</fullName>
    </submittedName>
</protein>
<dbReference type="RefSeq" id="WP_230513638.1">
    <property type="nucleotide sequence ID" value="NZ_JAJITD010000027.1"/>
</dbReference>
<dbReference type="Proteomes" id="UP001431019">
    <property type="component" value="Unassembled WGS sequence"/>
</dbReference>
<evidence type="ECO:0000259" key="1">
    <source>
        <dbReference type="PROSITE" id="PS50043"/>
    </source>
</evidence>
<organism evidence="2 3">
    <name type="scientific">Paraburkholderia sejongensis</name>
    <dbReference type="NCBI Taxonomy" id="2886946"/>
    <lineage>
        <taxon>Bacteria</taxon>
        <taxon>Pseudomonadati</taxon>
        <taxon>Pseudomonadota</taxon>
        <taxon>Betaproteobacteria</taxon>
        <taxon>Burkholderiales</taxon>
        <taxon>Burkholderiaceae</taxon>
        <taxon>Paraburkholderia</taxon>
    </lineage>
</organism>
<dbReference type="Gene3D" id="1.10.10.10">
    <property type="entry name" value="Winged helix-like DNA-binding domain superfamily/Winged helix DNA-binding domain"/>
    <property type="match status" value="1"/>
</dbReference>
<reference evidence="2 3" key="1">
    <citation type="submission" date="2021-11" db="EMBL/GenBank/DDBJ databases">
        <authorList>
            <person name="Oh E.-T."/>
            <person name="Kim S.-B."/>
        </authorList>
    </citation>
    <scope>NUCLEOTIDE SEQUENCE [LARGE SCALE GENOMIC DNA]</scope>
    <source>
        <strain evidence="2 3">MMS20-SJTR3</strain>
    </source>
</reference>
<dbReference type="InterPro" id="IPR000792">
    <property type="entry name" value="Tscrpt_reg_LuxR_C"/>
</dbReference>
<dbReference type="InterPro" id="IPR036388">
    <property type="entry name" value="WH-like_DNA-bd_sf"/>
</dbReference>
<keyword evidence="3" id="KW-1185">Reference proteome</keyword>
<dbReference type="SUPFAM" id="SSF46894">
    <property type="entry name" value="C-terminal effector domain of the bipartite response regulators"/>
    <property type="match status" value="1"/>
</dbReference>